<evidence type="ECO:0000313" key="1">
    <source>
        <dbReference type="EMBL" id="SHE77462.1"/>
    </source>
</evidence>
<dbReference type="RefSeq" id="WP_073297611.1">
    <property type="nucleotide sequence ID" value="NZ_FQUF01000014.1"/>
</dbReference>
<sequence>MDYEDIEYLLFTVKQSKKSIYDVGIDLKEREFRIETTDLYGHIQGTQADGKIRRSSVKKFLSSLNDLDFLSWPQLEQGILPLDLKNATVMYNIEGSMQYTTGNNKKDLAKLHKTIEQLVGTTFGTYEYYE</sequence>
<reference evidence="1 2" key="1">
    <citation type="submission" date="2016-11" db="EMBL/GenBank/DDBJ databases">
        <authorList>
            <person name="Jaros S."/>
            <person name="Januszkiewicz K."/>
            <person name="Wedrychowicz H."/>
        </authorList>
    </citation>
    <scope>NUCLEOTIDE SEQUENCE [LARGE SCALE GENOMIC DNA]</scope>
    <source>
        <strain evidence="1 2">DSM 15692</strain>
    </source>
</reference>
<dbReference type="Proteomes" id="UP000184128">
    <property type="component" value="Unassembled WGS sequence"/>
</dbReference>
<dbReference type="AlphaFoldDB" id="A0A1M4W907"/>
<gene>
    <name evidence="1" type="ORF">SAMN02745249_01130</name>
</gene>
<dbReference type="STRING" id="1121025.SAMN02745249_01130"/>
<accession>A0A1M4W907</accession>
<protein>
    <submittedName>
        <fullName evidence="1">Uncharacterized protein</fullName>
    </submittedName>
</protein>
<evidence type="ECO:0000313" key="2">
    <source>
        <dbReference type="Proteomes" id="UP000184128"/>
    </source>
</evidence>
<keyword evidence="2" id="KW-1185">Reference proteome</keyword>
<organism evidence="1 2">
    <name type="scientific">Atopostipes suicloacalis DSM 15692</name>
    <dbReference type="NCBI Taxonomy" id="1121025"/>
    <lineage>
        <taxon>Bacteria</taxon>
        <taxon>Bacillati</taxon>
        <taxon>Bacillota</taxon>
        <taxon>Bacilli</taxon>
        <taxon>Lactobacillales</taxon>
        <taxon>Carnobacteriaceae</taxon>
        <taxon>Atopostipes</taxon>
    </lineage>
</organism>
<dbReference type="EMBL" id="FQUF01000014">
    <property type="protein sequence ID" value="SHE77462.1"/>
    <property type="molecule type" value="Genomic_DNA"/>
</dbReference>
<name>A0A1M4W907_9LACT</name>
<proteinExistence type="predicted"/>